<dbReference type="Gene3D" id="2.70.160.11">
    <property type="entry name" value="Hnrnp arginine n-methyltransferase1"/>
    <property type="match status" value="1"/>
</dbReference>
<dbReference type="RefSeq" id="WP_160612218.1">
    <property type="nucleotide sequence ID" value="NZ_JAUFQM010000001.1"/>
</dbReference>
<dbReference type="GO" id="GO:0016274">
    <property type="term" value="F:protein-arginine N-methyltransferase activity"/>
    <property type="evidence" value="ECO:0007669"/>
    <property type="project" value="InterPro"/>
</dbReference>
<sequence>MTLSLNRDSARLLNRGIGKEMMQSGKSIFDDPAVFLGMAMSLKESGSADQAVKMAKAALAERPDDAELNAVARTILSDGVHTYHQVMLADIPRNVAYREAIDRFSEGKTILDIGTGTGLLAMMAVRAGAKHVYACDRNATKADLARDIIAANGMSDKITVINKMSLDLDRDADLGGGVDMVISELFSANVVGETLMQALAHAAEELTNPGATFLPERCAIMGALAECKARPDVTDVEGFDLSLLNERLKKDTMVSVPRGDKFQRGPGVSLYDCVFEPDKPAPDSDKKFTTLTSDGGTVNGVMQWLRIEFADDIIYENMPGGDPLCHWGIRFEPFAKPLETKKGERIKVGCMHANGELVIWGNS</sequence>
<keyword evidence="1" id="KW-0808">Transferase</keyword>
<protein>
    <submittedName>
        <fullName evidence="1">Methyltransferase domain-containing protein</fullName>
    </submittedName>
</protein>
<comment type="caution">
    <text evidence="1">The sequence shown here is derived from an EMBL/GenBank/DDBJ whole genome shotgun (WGS) entry which is preliminary data.</text>
</comment>
<evidence type="ECO:0000313" key="1">
    <source>
        <dbReference type="EMBL" id="MXO81860.1"/>
    </source>
</evidence>
<dbReference type="GO" id="GO:0042054">
    <property type="term" value="F:histone methyltransferase activity"/>
    <property type="evidence" value="ECO:0007669"/>
    <property type="project" value="TreeGrafter"/>
</dbReference>
<dbReference type="Gene3D" id="3.40.50.150">
    <property type="entry name" value="Vaccinia Virus protein VP39"/>
    <property type="match status" value="1"/>
</dbReference>
<organism evidence="1 2">
    <name type="scientific">Pontixanthobacter aestiaquae</name>
    <dbReference type="NCBI Taxonomy" id="1509367"/>
    <lineage>
        <taxon>Bacteria</taxon>
        <taxon>Pseudomonadati</taxon>
        <taxon>Pseudomonadota</taxon>
        <taxon>Alphaproteobacteria</taxon>
        <taxon>Sphingomonadales</taxon>
        <taxon>Erythrobacteraceae</taxon>
        <taxon>Pontixanthobacter</taxon>
    </lineage>
</organism>
<accession>A0A844Z4W2</accession>
<dbReference type="AlphaFoldDB" id="A0A844Z4W2"/>
<dbReference type="PROSITE" id="PS51678">
    <property type="entry name" value="SAM_MT_PRMT"/>
    <property type="match status" value="1"/>
</dbReference>
<keyword evidence="1" id="KW-0489">Methyltransferase</keyword>
<gene>
    <name evidence="1" type="ORF">GRI35_00550</name>
</gene>
<dbReference type="GO" id="GO:0032259">
    <property type="term" value="P:methylation"/>
    <property type="evidence" value="ECO:0007669"/>
    <property type="project" value="UniProtKB-KW"/>
</dbReference>
<dbReference type="Pfam" id="PF06325">
    <property type="entry name" value="PrmA"/>
    <property type="match status" value="1"/>
</dbReference>
<dbReference type="Proteomes" id="UP000460290">
    <property type="component" value="Unassembled WGS sequence"/>
</dbReference>
<dbReference type="EMBL" id="WTYZ01000001">
    <property type="protein sequence ID" value="MXO81860.1"/>
    <property type="molecule type" value="Genomic_DNA"/>
</dbReference>
<proteinExistence type="predicted"/>
<dbReference type="OrthoDB" id="5383291at2"/>
<dbReference type="SUPFAM" id="SSF53335">
    <property type="entry name" value="S-adenosyl-L-methionine-dependent methyltransferases"/>
    <property type="match status" value="1"/>
</dbReference>
<dbReference type="InterPro" id="IPR029063">
    <property type="entry name" value="SAM-dependent_MTases_sf"/>
</dbReference>
<evidence type="ECO:0000313" key="2">
    <source>
        <dbReference type="Proteomes" id="UP000460290"/>
    </source>
</evidence>
<name>A0A844Z4W2_9SPHN</name>
<dbReference type="InterPro" id="IPR025799">
    <property type="entry name" value="Arg_MeTrfase"/>
</dbReference>
<reference evidence="1 2" key="1">
    <citation type="submission" date="2019-12" db="EMBL/GenBank/DDBJ databases">
        <title>Genomic-based taxomic classification of the family Erythrobacteraceae.</title>
        <authorList>
            <person name="Xu L."/>
        </authorList>
    </citation>
    <scope>NUCLEOTIDE SEQUENCE [LARGE SCALE GENOMIC DNA]</scope>
    <source>
        <strain evidence="1 2">KCTC 42006</strain>
    </source>
</reference>
<dbReference type="PANTHER" id="PTHR11006:SF4">
    <property type="entry name" value="PROTEIN ARGININE N-METHYLTRANSFERASE 7"/>
    <property type="match status" value="1"/>
</dbReference>
<dbReference type="PANTHER" id="PTHR11006">
    <property type="entry name" value="PROTEIN ARGININE N-METHYLTRANSFERASE"/>
    <property type="match status" value="1"/>
</dbReference>
<keyword evidence="2" id="KW-1185">Reference proteome</keyword>